<dbReference type="GO" id="GO:0005886">
    <property type="term" value="C:plasma membrane"/>
    <property type="evidence" value="ECO:0007669"/>
    <property type="project" value="TreeGrafter"/>
</dbReference>
<keyword evidence="1" id="KW-0808">Transferase</keyword>
<evidence type="ECO:0000259" key="3">
    <source>
        <dbReference type="SMART" id="SM00563"/>
    </source>
</evidence>
<sequence>MDISYPVTIAAARTWFKLGDIKINMTGAEHIPEKGGALLAVNHLSFVDYIMAGFPGAERGRLTRFIAKKEVFDHPVGGPVMRSFHHIPIDRSYGAAGMKKAVEYLQNGEIVGIFPEATISRSFLIKDLKTGTVRIAAEAGVPLIPVVLWGTQRIMTKGQKVDLSRHKTIGIEIGPPLPVTGEDPAAETAALKSQMEAMLDRLIKAHPAEEQPPGSWWLPQAYGGSAPTLEEAEAMYAEERRLRAQRKAAKRSADKKRA</sequence>
<name>A0A1J4N1T1_9ACTN</name>
<dbReference type="InterPro" id="IPR002123">
    <property type="entry name" value="Plipid/glycerol_acylTrfase"/>
</dbReference>
<dbReference type="GO" id="GO:0006654">
    <property type="term" value="P:phosphatidic acid biosynthetic process"/>
    <property type="evidence" value="ECO:0007669"/>
    <property type="project" value="TreeGrafter"/>
</dbReference>
<dbReference type="Proteomes" id="UP000033772">
    <property type="component" value="Unassembled WGS sequence"/>
</dbReference>
<protein>
    <submittedName>
        <fullName evidence="4">1-acyl-sn-glycerol-3-phosphate acyltransferase</fullName>
    </submittedName>
</protein>
<dbReference type="OrthoDB" id="3210041at2"/>
<dbReference type="GO" id="GO:0003841">
    <property type="term" value="F:1-acylglycerol-3-phosphate O-acyltransferase activity"/>
    <property type="evidence" value="ECO:0007669"/>
    <property type="project" value="TreeGrafter"/>
</dbReference>
<accession>A0A1J4N1T1</accession>
<comment type="caution">
    <text evidence="4">The sequence shown here is derived from an EMBL/GenBank/DDBJ whole genome shotgun (WGS) entry which is preliminary data.</text>
</comment>
<dbReference type="STRING" id="1844.UG56_022265"/>
<keyword evidence="2 4" id="KW-0012">Acyltransferase</keyword>
<dbReference type="EMBL" id="JZDQ02000037">
    <property type="protein sequence ID" value="OIJ24520.1"/>
    <property type="molecule type" value="Genomic_DNA"/>
</dbReference>
<dbReference type="RefSeq" id="WP_045550398.1">
    <property type="nucleotide sequence ID" value="NZ_JZDQ02000037.1"/>
</dbReference>
<evidence type="ECO:0000313" key="5">
    <source>
        <dbReference type="Proteomes" id="UP000033772"/>
    </source>
</evidence>
<dbReference type="CDD" id="cd07989">
    <property type="entry name" value="LPLAT_AGPAT-like"/>
    <property type="match status" value="1"/>
</dbReference>
<proteinExistence type="predicted"/>
<dbReference type="Pfam" id="PF01553">
    <property type="entry name" value="Acyltransferase"/>
    <property type="match status" value="1"/>
</dbReference>
<evidence type="ECO:0000256" key="1">
    <source>
        <dbReference type="ARBA" id="ARBA00022679"/>
    </source>
</evidence>
<dbReference type="PANTHER" id="PTHR10434">
    <property type="entry name" value="1-ACYL-SN-GLYCEROL-3-PHOSPHATE ACYLTRANSFERASE"/>
    <property type="match status" value="1"/>
</dbReference>
<dbReference type="PANTHER" id="PTHR10434:SF55">
    <property type="entry name" value="POSSIBLE ACYLTRANSFERASE"/>
    <property type="match status" value="1"/>
</dbReference>
<dbReference type="AlphaFoldDB" id="A0A1J4N1T1"/>
<evidence type="ECO:0000313" key="4">
    <source>
        <dbReference type="EMBL" id="OIJ24520.1"/>
    </source>
</evidence>
<feature type="domain" description="Phospholipid/glycerol acyltransferase" evidence="3">
    <location>
        <begin position="37"/>
        <end position="151"/>
    </location>
</feature>
<reference evidence="4" key="1">
    <citation type="submission" date="2016-10" db="EMBL/GenBank/DDBJ databases">
        <title>Draft Genome Sequence of Nocardioides luteus Strain BAFB, an Alkane-Degrading Bacterium Isolated from JP-7 Polluted Soil.</title>
        <authorList>
            <person name="Brown L."/>
            <person name="Ruiz O.N."/>
            <person name="Gunasekera T."/>
        </authorList>
    </citation>
    <scope>NUCLEOTIDE SEQUENCE [LARGE SCALE GENOMIC DNA]</scope>
    <source>
        <strain evidence="4">BAFB</strain>
    </source>
</reference>
<evidence type="ECO:0000256" key="2">
    <source>
        <dbReference type="ARBA" id="ARBA00023315"/>
    </source>
</evidence>
<dbReference type="SUPFAM" id="SSF69593">
    <property type="entry name" value="Glycerol-3-phosphate (1)-acyltransferase"/>
    <property type="match status" value="1"/>
</dbReference>
<keyword evidence="5" id="KW-1185">Reference proteome</keyword>
<dbReference type="SMART" id="SM00563">
    <property type="entry name" value="PlsC"/>
    <property type="match status" value="1"/>
</dbReference>
<organism evidence="4 5">
    <name type="scientific">Nocardioides luteus</name>
    <dbReference type="NCBI Taxonomy" id="1844"/>
    <lineage>
        <taxon>Bacteria</taxon>
        <taxon>Bacillati</taxon>
        <taxon>Actinomycetota</taxon>
        <taxon>Actinomycetes</taxon>
        <taxon>Propionibacteriales</taxon>
        <taxon>Nocardioidaceae</taxon>
        <taxon>Nocardioides</taxon>
    </lineage>
</organism>
<gene>
    <name evidence="4" type="ORF">UG56_022265</name>
</gene>